<sequence>MMTSEITRRAALSLVGAGTTVFLSACAATNVFVGTQEDASSPSASPKDYKGEAKLEEYDTSAGTFEPATHDTPPKNVPKPIKPKNADEDSVAGLYSSIAFLGAAITYAFTTGDTTYVQDSAFNEATKKEIINNRVVRKTAEGKHWEADIKLVYSLDTSEPTKEGDEYTWPYQGISRHGAYYVEVDGPKTSVNFISESSQETITPGRIKAKHTGGHWVISFETDESASPSASSSRSSSI</sequence>
<feature type="region of interest" description="Disordered" evidence="1">
    <location>
        <begin position="36"/>
        <end position="84"/>
    </location>
</feature>
<dbReference type="AlphaFoldDB" id="A0A7Z9A505"/>
<evidence type="ECO:0000256" key="1">
    <source>
        <dbReference type="SAM" id="MobiDB-lite"/>
    </source>
</evidence>
<evidence type="ECO:0000313" key="4">
    <source>
        <dbReference type="EMBL" id="VEI23711.1"/>
    </source>
</evidence>
<evidence type="ECO:0000259" key="3">
    <source>
        <dbReference type="Pfam" id="PF19843"/>
    </source>
</evidence>
<dbReference type="InterPro" id="IPR046281">
    <property type="entry name" value="DUF6318"/>
</dbReference>
<dbReference type="Proteomes" id="UP000282386">
    <property type="component" value="Chromosome"/>
</dbReference>
<dbReference type="RefSeq" id="WP_232018541.1">
    <property type="nucleotide sequence ID" value="NZ_LR134479.1"/>
</dbReference>
<feature type="domain" description="DUF6318" evidence="3">
    <location>
        <begin position="63"/>
        <end position="219"/>
    </location>
</feature>
<gene>
    <name evidence="4" type="ORF">NCTC10207_01689</name>
</gene>
<feature type="chain" id="PRO_5031091179" description="DUF6318 domain-containing protein" evidence="2">
    <location>
        <begin position="28"/>
        <end position="238"/>
    </location>
</feature>
<keyword evidence="2" id="KW-0732">Signal</keyword>
<evidence type="ECO:0000313" key="5">
    <source>
        <dbReference type="Proteomes" id="UP000282386"/>
    </source>
</evidence>
<feature type="signal peptide" evidence="2">
    <location>
        <begin position="1"/>
        <end position="27"/>
    </location>
</feature>
<evidence type="ECO:0000256" key="2">
    <source>
        <dbReference type="SAM" id="SignalP"/>
    </source>
</evidence>
<dbReference type="EMBL" id="LR134479">
    <property type="protein sequence ID" value="VEI23711.1"/>
    <property type="molecule type" value="Genomic_DNA"/>
</dbReference>
<organism evidence="4 5">
    <name type="scientific">Rothia aeria</name>
    <dbReference type="NCBI Taxonomy" id="172042"/>
    <lineage>
        <taxon>Bacteria</taxon>
        <taxon>Bacillati</taxon>
        <taxon>Actinomycetota</taxon>
        <taxon>Actinomycetes</taxon>
        <taxon>Micrococcales</taxon>
        <taxon>Micrococcaceae</taxon>
        <taxon>Rothia</taxon>
    </lineage>
</organism>
<proteinExistence type="predicted"/>
<name>A0A7Z9A505_9MICC</name>
<dbReference type="Pfam" id="PF19843">
    <property type="entry name" value="DUF6318"/>
    <property type="match status" value="1"/>
</dbReference>
<reference evidence="4 5" key="1">
    <citation type="submission" date="2018-12" db="EMBL/GenBank/DDBJ databases">
        <authorList>
            <consortium name="Pathogen Informatics"/>
        </authorList>
    </citation>
    <scope>NUCLEOTIDE SEQUENCE [LARGE SCALE GENOMIC DNA]</scope>
    <source>
        <strain evidence="4 5">NCTC10207</strain>
    </source>
</reference>
<feature type="compositionally biased region" description="Basic and acidic residues" evidence="1">
    <location>
        <begin position="47"/>
        <end position="57"/>
    </location>
</feature>
<protein>
    <recommendedName>
        <fullName evidence="3">DUF6318 domain-containing protein</fullName>
    </recommendedName>
</protein>
<accession>A0A7Z9A505</accession>